<evidence type="ECO:0000313" key="3">
    <source>
        <dbReference type="Proteomes" id="UP000241474"/>
    </source>
</evidence>
<proteinExistence type="predicted"/>
<dbReference type="PANTHER" id="PTHR19305">
    <property type="entry name" value="SYNAPTOSOMAL ASSOCIATED PROTEIN"/>
    <property type="match status" value="1"/>
</dbReference>
<evidence type="ECO:0000259" key="1">
    <source>
        <dbReference type="PROSITE" id="PS50192"/>
    </source>
</evidence>
<dbReference type="InterPro" id="IPR000727">
    <property type="entry name" value="T_SNARE_dom"/>
</dbReference>
<dbReference type="PANTHER" id="PTHR19305:SF9">
    <property type="entry name" value="SYNAPTOSOMAL-ASSOCIATED PROTEIN 29"/>
    <property type="match status" value="1"/>
</dbReference>
<reference evidence="2 3" key="1">
    <citation type="submission" date="2014-10" db="EMBL/GenBank/DDBJ databases">
        <title>Pan-genome analysis of Brazilian lineage A amoebal mimiviruses.</title>
        <authorList>
            <person name="Assis F.L."/>
            <person name="Abrahao J.S."/>
            <person name="Kroon E.G."/>
            <person name="Dornas F.P."/>
            <person name="Andrade K.R."/>
            <person name="Borato P.V.M."/>
            <person name="Pilotto M.R."/>
            <person name="Benamar S."/>
            <person name="LaScola B."/>
            <person name="Colson P."/>
        </authorList>
    </citation>
    <scope>NUCLEOTIDE SEQUENCE [LARGE SCALE GENOMIC DNA]</scope>
    <source>
        <strain evidence="2 3">Oyster</strain>
    </source>
</reference>
<protein>
    <recommendedName>
        <fullName evidence="1">t-SNARE coiled-coil homology domain-containing protein</fullName>
    </recommendedName>
</protein>
<feature type="domain" description="T-SNARE coiled-coil homology" evidence="1">
    <location>
        <begin position="9"/>
        <end position="71"/>
    </location>
</feature>
<organism evidence="2 3">
    <name type="scientific">Acanthamoeba polyphaga mimivirus</name>
    <name type="common">APMV</name>
    <dbReference type="NCBI Taxonomy" id="212035"/>
    <lineage>
        <taxon>Viruses</taxon>
        <taxon>Varidnaviria</taxon>
        <taxon>Bamfordvirae</taxon>
        <taxon>Nucleocytoviricota</taxon>
        <taxon>Megaviricetes</taxon>
        <taxon>Imitervirales</taxon>
        <taxon>Mimiviridae</taxon>
        <taxon>Megamimivirinae</taxon>
        <taxon>Mimivirus</taxon>
        <taxon>Mimivirus bradfordmassiliense</taxon>
    </lineage>
</organism>
<dbReference type="SMART" id="SM00397">
    <property type="entry name" value="t_SNARE"/>
    <property type="match status" value="2"/>
</dbReference>
<dbReference type="SUPFAM" id="SSF58038">
    <property type="entry name" value="SNARE fusion complex"/>
    <property type="match status" value="1"/>
</dbReference>
<organismHost>
    <name type="scientific">Acanthamoeba polyphaga</name>
    <name type="common">Amoeba</name>
    <dbReference type="NCBI Taxonomy" id="5757"/>
</organismHost>
<dbReference type="EMBL" id="KM982401">
    <property type="protein sequence ID" value="AKI79438.1"/>
    <property type="molecule type" value="Genomic_DNA"/>
</dbReference>
<dbReference type="Gene3D" id="1.20.5.110">
    <property type="match status" value="1"/>
</dbReference>
<accession>A0A0G2Y174</accession>
<dbReference type="Proteomes" id="UP000241474">
    <property type="component" value="Segment"/>
</dbReference>
<dbReference type="PROSITE" id="PS50192">
    <property type="entry name" value="T_SNARE"/>
    <property type="match status" value="1"/>
</dbReference>
<dbReference type="GO" id="GO:0005886">
    <property type="term" value="C:plasma membrane"/>
    <property type="evidence" value="ECO:0007669"/>
    <property type="project" value="TreeGrafter"/>
</dbReference>
<name>A0A0G2Y174_MIMIV</name>
<evidence type="ECO:0000313" key="2">
    <source>
        <dbReference type="EMBL" id="AKI79438.1"/>
    </source>
</evidence>
<sequence length="204" mass="23438">MIIYEESASDYYNKNDRLLYGIIEIAESTIVTGSNIISDLENQGSQLQSIHYNLEHIDSDIQIANDKMDHVESCLPSVRKTARKSFKKISKKLFKKKLVSKNSRLDSGVQNSEIQNNSKIQNNSEIQNNFANNFLDNPPDNSRHFSEDNIEKLHNIVCVLEKQVNDISNILDEQNNTLEIIHNKIISDEIAIKKITRRIKHTQS</sequence>